<feature type="region of interest" description="Disordered" evidence="1">
    <location>
        <begin position="43"/>
        <end position="76"/>
    </location>
</feature>
<evidence type="ECO:0000313" key="2">
    <source>
        <dbReference type="EMBL" id="KAK8089470.1"/>
    </source>
</evidence>
<proteinExistence type="predicted"/>
<accession>A0ABR1X271</accession>
<reference evidence="2 3" key="1">
    <citation type="submission" date="2023-01" db="EMBL/GenBank/DDBJ databases">
        <title>Analysis of 21 Apiospora genomes using comparative genomics revels a genus with tremendous synthesis potential of carbohydrate active enzymes and secondary metabolites.</title>
        <authorList>
            <person name="Sorensen T."/>
        </authorList>
    </citation>
    <scope>NUCLEOTIDE SEQUENCE [LARGE SCALE GENOMIC DNA]</scope>
    <source>
        <strain evidence="2 3">CBS 114990</strain>
    </source>
</reference>
<feature type="compositionally biased region" description="Low complexity" evidence="1">
    <location>
        <begin position="43"/>
        <end position="57"/>
    </location>
</feature>
<dbReference type="Proteomes" id="UP001433268">
    <property type="component" value="Unassembled WGS sequence"/>
</dbReference>
<gene>
    <name evidence="2" type="ORF">PG997_004431</name>
</gene>
<sequence length="136" mass="14998">MHSFFNSYKNLMAIAIETEYSWAAIEELKDRIANPDAYAAAAPAASSGDAGASAAAAETKKDDSEAEESDEDGGGFGDLLYVSPYLRKHIQKLTFFAAVKCFSMRTKSTIDMNLGIGRFYEILDKRKPAFHRIATW</sequence>
<evidence type="ECO:0000256" key="1">
    <source>
        <dbReference type="SAM" id="MobiDB-lite"/>
    </source>
</evidence>
<dbReference type="RefSeq" id="XP_066672364.1">
    <property type="nucleotide sequence ID" value="XM_066808746.1"/>
</dbReference>
<dbReference type="EMBL" id="JAQQWN010000004">
    <property type="protein sequence ID" value="KAK8089470.1"/>
    <property type="molecule type" value="Genomic_DNA"/>
</dbReference>
<dbReference type="GeneID" id="92041806"/>
<dbReference type="Pfam" id="PF00428">
    <property type="entry name" value="Ribosomal_60s"/>
    <property type="match status" value="1"/>
</dbReference>
<comment type="caution">
    <text evidence="2">The sequence shown here is derived from an EMBL/GenBank/DDBJ whole genome shotgun (WGS) entry which is preliminary data.</text>
</comment>
<protein>
    <submittedName>
        <fullName evidence="2">Uncharacterized protein</fullName>
    </submittedName>
</protein>
<evidence type="ECO:0000313" key="3">
    <source>
        <dbReference type="Proteomes" id="UP001433268"/>
    </source>
</evidence>
<feature type="compositionally biased region" description="Acidic residues" evidence="1">
    <location>
        <begin position="64"/>
        <end position="73"/>
    </location>
</feature>
<keyword evidence="3" id="KW-1185">Reference proteome</keyword>
<organism evidence="2 3">
    <name type="scientific">Apiospora hydei</name>
    <dbReference type="NCBI Taxonomy" id="1337664"/>
    <lineage>
        <taxon>Eukaryota</taxon>
        <taxon>Fungi</taxon>
        <taxon>Dikarya</taxon>
        <taxon>Ascomycota</taxon>
        <taxon>Pezizomycotina</taxon>
        <taxon>Sordariomycetes</taxon>
        <taxon>Xylariomycetidae</taxon>
        <taxon>Amphisphaeriales</taxon>
        <taxon>Apiosporaceae</taxon>
        <taxon>Apiospora</taxon>
    </lineage>
</organism>
<name>A0ABR1X271_9PEZI</name>